<evidence type="ECO:0000259" key="4">
    <source>
        <dbReference type="Pfam" id="PF01420"/>
    </source>
</evidence>
<dbReference type="GO" id="GO:0009307">
    <property type="term" value="P:DNA restriction-modification system"/>
    <property type="evidence" value="ECO:0007669"/>
    <property type="project" value="UniProtKB-KW"/>
</dbReference>
<dbReference type="EMBL" id="CACRTR010000011">
    <property type="protein sequence ID" value="VYU37285.1"/>
    <property type="molecule type" value="Genomic_DNA"/>
</dbReference>
<feature type="domain" description="Type I restriction modification DNA specificity" evidence="4">
    <location>
        <begin position="48"/>
        <end position="171"/>
    </location>
</feature>
<evidence type="ECO:0000256" key="3">
    <source>
        <dbReference type="ARBA" id="ARBA00023125"/>
    </source>
</evidence>
<proteinExistence type="inferred from homology"/>
<name>A0A6N3EBD3_EUBLI</name>
<dbReference type="GO" id="GO:0003677">
    <property type="term" value="F:DNA binding"/>
    <property type="evidence" value="ECO:0007669"/>
    <property type="project" value="UniProtKB-KW"/>
</dbReference>
<comment type="similarity">
    <text evidence="1">Belongs to the type-I restriction system S methylase family.</text>
</comment>
<dbReference type="Gene3D" id="3.90.220.20">
    <property type="entry name" value="DNA methylase specificity domains"/>
    <property type="match status" value="1"/>
</dbReference>
<reference evidence="5" key="1">
    <citation type="submission" date="2019-11" db="EMBL/GenBank/DDBJ databases">
        <authorList>
            <person name="Feng L."/>
        </authorList>
    </citation>
    <scope>NUCLEOTIDE SEQUENCE</scope>
    <source>
        <strain evidence="5">ElimosumLFYP34</strain>
    </source>
</reference>
<evidence type="ECO:0000313" key="5">
    <source>
        <dbReference type="EMBL" id="VYU37285.1"/>
    </source>
</evidence>
<keyword evidence="3" id="KW-0238">DNA-binding</keyword>
<gene>
    <name evidence="5" type="ORF">ELLFYP34_03381</name>
</gene>
<sequence length="193" mass="22311">MERQIIKQFIKFIPGINPTRAEKQYPHQDFIYYDQAAFELDFNHDNGIIEDDRTPAQNSLAVSKGDIIISNSLQMAAMVGEGNIGKIPSINFTKAEFISEELDKRYFIYLFNAHTDVARQKERELQGTGHIKRIPIKALEQIKIPIIPSEEQRKIGRIYSETLKLQNRINQYAEQIGQFTTAVLERSIKEKIK</sequence>
<dbReference type="AlphaFoldDB" id="A0A6N3EBD3"/>
<keyword evidence="2" id="KW-0680">Restriction system</keyword>
<organism evidence="5">
    <name type="scientific">Eubacterium limosum</name>
    <dbReference type="NCBI Taxonomy" id="1736"/>
    <lineage>
        <taxon>Bacteria</taxon>
        <taxon>Bacillati</taxon>
        <taxon>Bacillota</taxon>
        <taxon>Clostridia</taxon>
        <taxon>Eubacteriales</taxon>
        <taxon>Eubacteriaceae</taxon>
        <taxon>Eubacterium</taxon>
    </lineage>
</organism>
<dbReference type="Pfam" id="PF01420">
    <property type="entry name" value="Methylase_S"/>
    <property type="match status" value="1"/>
</dbReference>
<accession>A0A6N3EBD3</accession>
<dbReference type="SUPFAM" id="SSF116734">
    <property type="entry name" value="DNA methylase specificity domain"/>
    <property type="match status" value="1"/>
</dbReference>
<dbReference type="InterPro" id="IPR044946">
    <property type="entry name" value="Restrct_endonuc_typeI_TRD_sf"/>
</dbReference>
<dbReference type="InterPro" id="IPR000055">
    <property type="entry name" value="Restrct_endonuc_typeI_TRD"/>
</dbReference>
<protein>
    <submittedName>
        <fullName evidence="5">Type I restriction modification DNA specificity domain protein</fullName>
    </submittedName>
</protein>
<evidence type="ECO:0000256" key="1">
    <source>
        <dbReference type="ARBA" id="ARBA00010923"/>
    </source>
</evidence>
<evidence type="ECO:0000256" key="2">
    <source>
        <dbReference type="ARBA" id="ARBA00022747"/>
    </source>
</evidence>